<dbReference type="KEGG" id="tva:4773110"/>
<protein>
    <submittedName>
        <fullName evidence="2">Uncharacterized protein</fullName>
    </submittedName>
</protein>
<dbReference type="RefSeq" id="XP_001327332.1">
    <property type="nucleotide sequence ID" value="XM_001327297.1"/>
</dbReference>
<feature type="compositionally biased region" description="Acidic residues" evidence="1">
    <location>
        <begin position="266"/>
        <end position="282"/>
    </location>
</feature>
<name>A2DWS7_TRIV3</name>
<feature type="compositionally biased region" description="Low complexity" evidence="1">
    <location>
        <begin position="195"/>
        <end position="209"/>
    </location>
</feature>
<dbReference type="VEuPathDB" id="TrichDB:TVAG_392260"/>
<dbReference type="SMR" id="A2DWS7"/>
<sequence>MSSSDYYDSDSDSDSEDRRDHNPSVFNPFIQRQIQSKTENKNNASDEETDKEIPAYTVSKFVHPYQLFLTEHDQEITEIAKQQNSDLLGKRIIALQQFAKLPPQEKEKYFAKVPIMMDPGQDLNRNNTTNPSNRSGTTYPYYTSNTKPINQDNKNIIPERSSKEPLSTQPTNNTQSPPSFFKSIPRQPPQNLPSQQIPITNQPINPNPTTQQEKVIEKHVKEVEKEIKPIQLSPKKEEEPQQIQEIENKLAEKEEVKEIKEKEEVEVNEEKEDVEENEEEVEEKPKIKKEKKHKHKSKHHHHKKKTIYTYTPYQNPFYFPSFQQPFGYYQNQQNVIVAVRKHPSSSSSSSSDSD</sequence>
<reference evidence="2" key="2">
    <citation type="journal article" date="2007" name="Science">
        <title>Draft genome sequence of the sexually transmitted pathogen Trichomonas vaginalis.</title>
        <authorList>
            <person name="Carlton J.M."/>
            <person name="Hirt R.P."/>
            <person name="Silva J.C."/>
            <person name="Delcher A.L."/>
            <person name="Schatz M."/>
            <person name="Zhao Q."/>
            <person name="Wortman J.R."/>
            <person name="Bidwell S.L."/>
            <person name="Alsmark U.C.M."/>
            <person name="Besteiro S."/>
            <person name="Sicheritz-Ponten T."/>
            <person name="Noel C.J."/>
            <person name="Dacks J.B."/>
            <person name="Foster P.G."/>
            <person name="Simillion C."/>
            <person name="Van de Peer Y."/>
            <person name="Miranda-Saavedra D."/>
            <person name="Barton G.J."/>
            <person name="Westrop G.D."/>
            <person name="Mueller S."/>
            <person name="Dessi D."/>
            <person name="Fiori P.L."/>
            <person name="Ren Q."/>
            <person name="Paulsen I."/>
            <person name="Zhang H."/>
            <person name="Bastida-Corcuera F.D."/>
            <person name="Simoes-Barbosa A."/>
            <person name="Brown M.T."/>
            <person name="Hayes R.D."/>
            <person name="Mukherjee M."/>
            <person name="Okumura C.Y."/>
            <person name="Schneider R."/>
            <person name="Smith A.J."/>
            <person name="Vanacova S."/>
            <person name="Villalvazo M."/>
            <person name="Haas B.J."/>
            <person name="Pertea M."/>
            <person name="Feldblyum T.V."/>
            <person name="Utterback T.R."/>
            <person name="Shu C.L."/>
            <person name="Osoegawa K."/>
            <person name="de Jong P.J."/>
            <person name="Hrdy I."/>
            <person name="Horvathova L."/>
            <person name="Zubacova Z."/>
            <person name="Dolezal P."/>
            <person name="Malik S.B."/>
            <person name="Logsdon J.M. Jr."/>
            <person name="Henze K."/>
            <person name="Gupta A."/>
            <person name="Wang C.C."/>
            <person name="Dunne R.L."/>
            <person name="Upcroft J.A."/>
            <person name="Upcroft P."/>
            <person name="White O."/>
            <person name="Salzberg S.L."/>
            <person name="Tang P."/>
            <person name="Chiu C.-H."/>
            <person name="Lee Y.-S."/>
            <person name="Embley T.M."/>
            <person name="Coombs G.H."/>
            <person name="Mottram J.C."/>
            <person name="Tachezy J."/>
            <person name="Fraser-Liggett C.M."/>
            <person name="Johnson P.J."/>
        </authorList>
    </citation>
    <scope>NUCLEOTIDE SEQUENCE [LARGE SCALE GENOMIC DNA]</scope>
    <source>
        <strain evidence="2">G3</strain>
    </source>
</reference>
<dbReference type="Proteomes" id="UP000001542">
    <property type="component" value="Unassembled WGS sequence"/>
</dbReference>
<feature type="compositionally biased region" description="Polar residues" evidence="1">
    <location>
        <begin position="140"/>
        <end position="154"/>
    </location>
</feature>
<proteinExistence type="predicted"/>
<gene>
    <name evidence="2" type="ORF">TVAG_392260</name>
</gene>
<evidence type="ECO:0000256" key="1">
    <source>
        <dbReference type="SAM" id="MobiDB-lite"/>
    </source>
</evidence>
<dbReference type="AlphaFoldDB" id="A2DWS7"/>
<reference evidence="2" key="1">
    <citation type="submission" date="2006-10" db="EMBL/GenBank/DDBJ databases">
        <authorList>
            <person name="Amadeo P."/>
            <person name="Zhao Q."/>
            <person name="Wortman J."/>
            <person name="Fraser-Liggett C."/>
            <person name="Carlton J."/>
        </authorList>
    </citation>
    <scope>NUCLEOTIDE SEQUENCE</scope>
    <source>
        <strain evidence="2">G3</strain>
    </source>
</reference>
<feature type="region of interest" description="Disordered" evidence="1">
    <location>
        <begin position="1"/>
        <end position="52"/>
    </location>
</feature>
<evidence type="ECO:0000313" key="3">
    <source>
        <dbReference type="Proteomes" id="UP000001542"/>
    </source>
</evidence>
<feature type="compositionally biased region" description="Polar residues" evidence="1">
    <location>
        <begin position="30"/>
        <end position="43"/>
    </location>
</feature>
<evidence type="ECO:0000313" key="2">
    <source>
        <dbReference type="EMBL" id="EAY15109.1"/>
    </source>
</evidence>
<feature type="region of interest" description="Disordered" evidence="1">
    <location>
        <begin position="120"/>
        <end position="209"/>
    </location>
</feature>
<keyword evidence="3" id="KW-1185">Reference proteome</keyword>
<feature type="compositionally biased region" description="Basic residues" evidence="1">
    <location>
        <begin position="286"/>
        <end position="306"/>
    </location>
</feature>
<feature type="compositionally biased region" description="Polar residues" evidence="1">
    <location>
        <begin position="164"/>
        <end position="178"/>
    </location>
</feature>
<feature type="region of interest" description="Disordered" evidence="1">
    <location>
        <begin position="262"/>
        <end position="307"/>
    </location>
</feature>
<organism evidence="2 3">
    <name type="scientific">Trichomonas vaginalis (strain ATCC PRA-98 / G3)</name>
    <dbReference type="NCBI Taxonomy" id="412133"/>
    <lineage>
        <taxon>Eukaryota</taxon>
        <taxon>Metamonada</taxon>
        <taxon>Parabasalia</taxon>
        <taxon>Trichomonadida</taxon>
        <taxon>Trichomonadidae</taxon>
        <taxon>Trichomonas</taxon>
    </lineage>
</organism>
<dbReference type="EMBL" id="DS113260">
    <property type="protein sequence ID" value="EAY15109.1"/>
    <property type="molecule type" value="Genomic_DNA"/>
</dbReference>
<feature type="compositionally biased region" description="Low complexity" evidence="1">
    <location>
        <begin position="124"/>
        <end position="138"/>
    </location>
</feature>
<accession>A2DWS7</accession>
<dbReference type="InParanoid" id="A2DWS7"/>
<dbReference type="VEuPathDB" id="TrichDB:TVAGG3_0839600"/>